<accession>A0ABV9DDK7</accession>
<evidence type="ECO:0000256" key="1">
    <source>
        <dbReference type="SAM" id="MobiDB-lite"/>
    </source>
</evidence>
<name>A0ABV9DDK7_9BACI</name>
<dbReference type="EMBL" id="JBHSFU010000003">
    <property type="protein sequence ID" value="MFC4556855.1"/>
    <property type="molecule type" value="Genomic_DNA"/>
</dbReference>
<protein>
    <submittedName>
        <fullName evidence="2">YppG family protein</fullName>
    </submittedName>
</protein>
<gene>
    <name evidence="2" type="ORF">ACFO3D_01375</name>
</gene>
<dbReference type="Proteomes" id="UP001595989">
    <property type="component" value="Unassembled WGS sequence"/>
</dbReference>
<evidence type="ECO:0000313" key="2">
    <source>
        <dbReference type="EMBL" id="MFC4556855.1"/>
    </source>
</evidence>
<proteinExistence type="predicted"/>
<keyword evidence="3" id="KW-1185">Reference proteome</keyword>
<organism evidence="2 3">
    <name type="scientific">Virgibacillus kekensis</name>
    <dbReference type="NCBI Taxonomy" id="202261"/>
    <lineage>
        <taxon>Bacteria</taxon>
        <taxon>Bacillati</taxon>
        <taxon>Bacillota</taxon>
        <taxon>Bacilli</taxon>
        <taxon>Bacillales</taxon>
        <taxon>Bacillaceae</taxon>
        <taxon>Virgibacillus</taxon>
    </lineage>
</organism>
<feature type="compositionally biased region" description="Pro residues" evidence="1">
    <location>
        <begin position="9"/>
        <end position="32"/>
    </location>
</feature>
<dbReference type="RefSeq" id="WP_390292790.1">
    <property type="nucleotide sequence ID" value="NZ_JBHSFU010000003.1"/>
</dbReference>
<sequence>MYPGRPRRPLPPPPRAGMRPPMPGPVRRPSPPGQKLLSQFRDAEGNVDIDKISVTAQQVGKLYSQVGPLIGPVINKFKK</sequence>
<dbReference type="InterPro" id="IPR025555">
    <property type="entry name" value="YppG"/>
</dbReference>
<dbReference type="Pfam" id="PF14179">
    <property type="entry name" value="YppG"/>
    <property type="match status" value="1"/>
</dbReference>
<evidence type="ECO:0000313" key="3">
    <source>
        <dbReference type="Proteomes" id="UP001595989"/>
    </source>
</evidence>
<reference evidence="3" key="1">
    <citation type="journal article" date="2019" name="Int. J. Syst. Evol. Microbiol.">
        <title>The Global Catalogue of Microorganisms (GCM) 10K type strain sequencing project: providing services to taxonomists for standard genome sequencing and annotation.</title>
        <authorList>
            <consortium name="The Broad Institute Genomics Platform"/>
            <consortium name="The Broad Institute Genome Sequencing Center for Infectious Disease"/>
            <person name="Wu L."/>
            <person name="Ma J."/>
        </authorList>
    </citation>
    <scope>NUCLEOTIDE SEQUENCE [LARGE SCALE GENOMIC DNA]</scope>
    <source>
        <strain evidence="3">CGMCC 4.7426</strain>
    </source>
</reference>
<feature type="region of interest" description="Disordered" evidence="1">
    <location>
        <begin position="1"/>
        <end position="32"/>
    </location>
</feature>
<comment type="caution">
    <text evidence="2">The sequence shown here is derived from an EMBL/GenBank/DDBJ whole genome shotgun (WGS) entry which is preliminary data.</text>
</comment>